<evidence type="ECO:0000256" key="8">
    <source>
        <dbReference type="ARBA" id="ARBA00022859"/>
    </source>
</evidence>
<dbReference type="PROSITE" id="PS01186">
    <property type="entry name" value="EGF_2"/>
    <property type="match status" value="1"/>
</dbReference>
<dbReference type="InterPro" id="IPR049883">
    <property type="entry name" value="NOTCH1_EGF-like"/>
</dbReference>
<dbReference type="FunFam" id="2.60.120.290:FF:000006">
    <property type="entry name" value="Mannan-binding lectin serine protease 1"/>
    <property type="match status" value="1"/>
</dbReference>
<dbReference type="EMBL" id="JAGKHQ010000003">
    <property type="protein sequence ID" value="KAG7520491.1"/>
    <property type="molecule type" value="Genomic_DNA"/>
</dbReference>
<keyword evidence="8" id="KW-0391">Immunity</keyword>
<feature type="chain" id="PRO_5043507345" evidence="11">
    <location>
        <begin position="21"/>
        <end position="305"/>
    </location>
</feature>
<evidence type="ECO:0000256" key="10">
    <source>
        <dbReference type="PROSITE-ProRule" id="PRU00059"/>
    </source>
</evidence>
<feature type="disulfide bond" evidence="10">
    <location>
        <begin position="184"/>
        <end position="211"/>
    </location>
</feature>
<reference evidence="13 14" key="1">
    <citation type="journal article" date="2021" name="Sci. Rep.">
        <title>Chromosome anchoring in Senegalese sole (Solea senegalensis) reveals sex-associated markers and genome rearrangements in flatfish.</title>
        <authorList>
            <person name="Guerrero-Cozar I."/>
            <person name="Gomez-Garrido J."/>
            <person name="Berbel C."/>
            <person name="Martinez-Blanch J.F."/>
            <person name="Alioto T."/>
            <person name="Claros M.G."/>
            <person name="Gagnaire P.A."/>
            <person name="Manchado M."/>
        </authorList>
    </citation>
    <scope>NUCLEOTIDE SEQUENCE [LARGE SCALE GENOMIC DNA]</scope>
    <source>
        <strain evidence="13">Sse05_10M</strain>
    </source>
</reference>
<evidence type="ECO:0000256" key="6">
    <source>
        <dbReference type="ARBA" id="ARBA00022723"/>
    </source>
</evidence>
<dbReference type="GO" id="GO:0005615">
    <property type="term" value="C:extracellular space"/>
    <property type="evidence" value="ECO:0007669"/>
    <property type="project" value="TreeGrafter"/>
</dbReference>
<keyword evidence="11" id="KW-0732">Signal</keyword>
<keyword evidence="5 13" id="KW-0645">Protease</keyword>
<dbReference type="Pfam" id="PF00431">
    <property type="entry name" value="CUB"/>
    <property type="match status" value="2"/>
</dbReference>
<dbReference type="InterPro" id="IPR018097">
    <property type="entry name" value="EGF_Ca-bd_CS"/>
</dbReference>
<dbReference type="SMART" id="SM00181">
    <property type="entry name" value="EGF"/>
    <property type="match status" value="1"/>
</dbReference>
<dbReference type="PANTHER" id="PTHR24255">
    <property type="entry name" value="COMPLEMENT COMPONENT 1, S SUBCOMPONENT-RELATED"/>
    <property type="match status" value="1"/>
</dbReference>
<keyword evidence="6" id="KW-0479">Metal-binding</keyword>
<evidence type="ECO:0000256" key="4">
    <source>
        <dbReference type="ARBA" id="ARBA00022588"/>
    </source>
</evidence>
<keyword evidence="7" id="KW-0378">Hydrolase</keyword>
<evidence type="ECO:0000256" key="2">
    <source>
        <dbReference type="ARBA" id="ARBA00022525"/>
    </source>
</evidence>
<evidence type="ECO:0000256" key="7">
    <source>
        <dbReference type="ARBA" id="ARBA00022801"/>
    </source>
</evidence>
<accession>A0AAV6SSQ5</accession>
<proteinExistence type="predicted"/>
<keyword evidence="2" id="KW-0964">Secreted</keyword>
<keyword evidence="3" id="KW-0245">EGF-like domain</keyword>
<sequence length="305" mass="34263">MLPSGCCVFVLFSLLHVSLSVEMRGLYGSFTSPDFPQPYPDNQQRVWNISVPDGHRVRVYFTHFSLEPSNLCEHDYIQVLADGNETLRFCGEEEKKFESTPGNTVILSAGNIMSVVFRSDYSNEGRFTGFRAFYTSEDIDECLTKVDGERVCDHFCHNYIGGYYCTCRQGFLLHANNRSCTVPCHTQVLTSASGVLTSPGYPNPYPPMTQCDHTIRRPEGHRIILDFMEPFDVEGHPDVPCPYDMLKISTAGQEYGPFCGSTAPADIDTGSYQVHVHFRSDTSGKNKGWKIRYTSVKAESLPLLT</sequence>
<dbReference type="PROSITE" id="PS01180">
    <property type="entry name" value="CUB"/>
    <property type="match status" value="2"/>
</dbReference>
<keyword evidence="9 10" id="KW-1015">Disulfide bond</keyword>
<dbReference type="InterPro" id="IPR000859">
    <property type="entry name" value="CUB_dom"/>
</dbReference>
<evidence type="ECO:0000256" key="3">
    <source>
        <dbReference type="ARBA" id="ARBA00022536"/>
    </source>
</evidence>
<evidence type="ECO:0000313" key="13">
    <source>
        <dbReference type="EMBL" id="KAG7520491.1"/>
    </source>
</evidence>
<dbReference type="CDD" id="cd00041">
    <property type="entry name" value="CUB"/>
    <property type="match status" value="2"/>
</dbReference>
<dbReference type="FunFam" id="2.60.120.290:FF:000012">
    <property type="entry name" value="mannan-binding lectin serine protease 1 isoform X1"/>
    <property type="match status" value="1"/>
</dbReference>
<dbReference type="GO" id="GO:0006508">
    <property type="term" value="P:proteolysis"/>
    <property type="evidence" value="ECO:0007669"/>
    <property type="project" value="UniProtKB-KW"/>
</dbReference>
<keyword evidence="4" id="KW-0399">Innate immunity</keyword>
<comment type="caution">
    <text evidence="13">The sequence shown here is derived from an EMBL/GenBank/DDBJ whole genome shotgun (WGS) entry which is preliminary data.</text>
</comment>
<dbReference type="SMART" id="SM00042">
    <property type="entry name" value="CUB"/>
    <property type="match status" value="2"/>
</dbReference>
<keyword evidence="14" id="KW-1185">Reference proteome</keyword>
<dbReference type="FunFam" id="2.10.25.10:FF:000059">
    <property type="entry name" value="Mannan-binding lectin serine protease 1"/>
    <property type="match status" value="1"/>
</dbReference>
<gene>
    <name evidence="13" type="ORF">JOB18_030342</name>
</gene>
<name>A0AAV6SSQ5_SOLSE</name>
<dbReference type="PROSITE" id="PS01187">
    <property type="entry name" value="EGF_CA"/>
    <property type="match status" value="1"/>
</dbReference>
<comment type="subcellular location">
    <subcellularLocation>
        <location evidence="1">Secreted</location>
    </subcellularLocation>
</comment>
<dbReference type="Proteomes" id="UP000693946">
    <property type="component" value="Linkage Group LG11"/>
</dbReference>
<dbReference type="AlphaFoldDB" id="A0AAV6SSQ5"/>
<dbReference type="SMART" id="SM00179">
    <property type="entry name" value="EGF_CA"/>
    <property type="match status" value="1"/>
</dbReference>
<dbReference type="PANTHER" id="PTHR24255:SF10">
    <property type="entry name" value="MANNAN-BINDING LECTIN SERINE PROTEASE 2"/>
    <property type="match status" value="1"/>
</dbReference>
<feature type="signal peptide" evidence="11">
    <location>
        <begin position="1"/>
        <end position="20"/>
    </location>
</feature>
<evidence type="ECO:0000256" key="11">
    <source>
        <dbReference type="SAM" id="SignalP"/>
    </source>
</evidence>
<feature type="domain" description="CUB" evidence="12">
    <location>
        <begin position="184"/>
        <end position="296"/>
    </location>
</feature>
<organism evidence="13 14">
    <name type="scientific">Solea senegalensis</name>
    <name type="common">Senegalese sole</name>
    <dbReference type="NCBI Taxonomy" id="28829"/>
    <lineage>
        <taxon>Eukaryota</taxon>
        <taxon>Metazoa</taxon>
        <taxon>Chordata</taxon>
        <taxon>Craniata</taxon>
        <taxon>Vertebrata</taxon>
        <taxon>Euteleostomi</taxon>
        <taxon>Actinopterygii</taxon>
        <taxon>Neopterygii</taxon>
        <taxon>Teleostei</taxon>
        <taxon>Neoteleostei</taxon>
        <taxon>Acanthomorphata</taxon>
        <taxon>Carangaria</taxon>
        <taxon>Pleuronectiformes</taxon>
        <taxon>Pleuronectoidei</taxon>
        <taxon>Soleidae</taxon>
        <taxon>Solea</taxon>
    </lineage>
</organism>
<evidence type="ECO:0000256" key="5">
    <source>
        <dbReference type="ARBA" id="ARBA00022670"/>
    </source>
</evidence>
<evidence type="ECO:0000313" key="14">
    <source>
        <dbReference type="Proteomes" id="UP000693946"/>
    </source>
</evidence>
<dbReference type="InterPro" id="IPR000742">
    <property type="entry name" value="EGF"/>
</dbReference>
<dbReference type="GO" id="GO:0004252">
    <property type="term" value="F:serine-type endopeptidase activity"/>
    <property type="evidence" value="ECO:0007669"/>
    <property type="project" value="TreeGrafter"/>
</dbReference>
<evidence type="ECO:0000256" key="9">
    <source>
        <dbReference type="ARBA" id="ARBA00023157"/>
    </source>
</evidence>
<dbReference type="CDD" id="cd00054">
    <property type="entry name" value="EGF_CA"/>
    <property type="match status" value="1"/>
</dbReference>
<evidence type="ECO:0000259" key="12">
    <source>
        <dbReference type="PROSITE" id="PS01180"/>
    </source>
</evidence>
<comment type="caution">
    <text evidence="10">Lacks conserved residue(s) required for the propagation of feature annotation.</text>
</comment>
<dbReference type="GO" id="GO:0045087">
    <property type="term" value="P:innate immune response"/>
    <property type="evidence" value="ECO:0007669"/>
    <property type="project" value="UniProtKB-KW"/>
</dbReference>
<feature type="domain" description="CUB" evidence="12">
    <location>
        <begin position="7"/>
        <end position="137"/>
    </location>
</feature>
<dbReference type="GO" id="GO:0005509">
    <property type="term" value="F:calcium ion binding"/>
    <property type="evidence" value="ECO:0007669"/>
    <property type="project" value="InterPro"/>
</dbReference>
<dbReference type="InterPro" id="IPR001881">
    <property type="entry name" value="EGF-like_Ca-bd_dom"/>
</dbReference>
<dbReference type="Pfam" id="PF07645">
    <property type="entry name" value="EGF_CA"/>
    <property type="match status" value="1"/>
</dbReference>
<evidence type="ECO:0000256" key="1">
    <source>
        <dbReference type="ARBA" id="ARBA00004613"/>
    </source>
</evidence>
<protein>
    <submittedName>
        <fullName evidence="13">Mannan-binding lectin serine protease 2</fullName>
    </submittedName>
</protein>